<evidence type="ECO:0000313" key="1">
    <source>
        <dbReference type="EMBL" id="MBI5129922.1"/>
    </source>
</evidence>
<sequence>MSVVVLTLIAPMALKEDLVAAMLAHEPTAQAGFVARAVEGHGRNVDFDSVVEQVRGYTLAVEIVLTVAEIDARGLLDALGDEFTGRGVSWRIMPTTAAGTL</sequence>
<dbReference type="EMBL" id="JACRJB010000027">
    <property type="protein sequence ID" value="MBI5129922.1"/>
    <property type="molecule type" value="Genomic_DNA"/>
</dbReference>
<dbReference type="AlphaFoldDB" id="A0A933VVJ4"/>
<accession>A0A933VVJ4</accession>
<dbReference type="InterPro" id="IPR015867">
    <property type="entry name" value="N-reg_PII/ATP_PRibTrfase_C"/>
</dbReference>
<protein>
    <submittedName>
        <fullName evidence="1">DUF3240 family protein</fullName>
    </submittedName>
</protein>
<dbReference type="Gene3D" id="3.30.70.120">
    <property type="match status" value="1"/>
</dbReference>
<evidence type="ECO:0000313" key="2">
    <source>
        <dbReference type="Proteomes" id="UP000782519"/>
    </source>
</evidence>
<name>A0A933VVJ4_RHOPL</name>
<dbReference type="Proteomes" id="UP000782519">
    <property type="component" value="Unassembled WGS sequence"/>
</dbReference>
<proteinExistence type="predicted"/>
<reference evidence="1" key="1">
    <citation type="submission" date="2020-07" db="EMBL/GenBank/DDBJ databases">
        <title>Huge and variable diversity of episymbiotic CPR bacteria and DPANN archaea in groundwater ecosystems.</title>
        <authorList>
            <person name="He C.Y."/>
            <person name="Keren R."/>
            <person name="Whittaker M."/>
            <person name="Farag I.F."/>
            <person name="Doudna J."/>
            <person name="Cate J.H.D."/>
            <person name="Banfield J.F."/>
        </authorList>
    </citation>
    <scope>NUCLEOTIDE SEQUENCE</scope>
    <source>
        <strain evidence="1">NC_groundwater_1818_Pr3_B-0.1um_66_35</strain>
    </source>
</reference>
<comment type="caution">
    <text evidence="1">The sequence shown here is derived from an EMBL/GenBank/DDBJ whole genome shotgun (WGS) entry which is preliminary data.</text>
</comment>
<organism evidence="1 2">
    <name type="scientific">Rhodopseudomonas palustris</name>
    <dbReference type="NCBI Taxonomy" id="1076"/>
    <lineage>
        <taxon>Bacteria</taxon>
        <taxon>Pseudomonadati</taxon>
        <taxon>Pseudomonadota</taxon>
        <taxon>Alphaproteobacteria</taxon>
        <taxon>Hyphomicrobiales</taxon>
        <taxon>Nitrobacteraceae</taxon>
        <taxon>Rhodopseudomonas</taxon>
    </lineage>
</organism>
<dbReference type="InterPro" id="IPR021634">
    <property type="entry name" value="DUF3240"/>
</dbReference>
<dbReference type="Pfam" id="PF11582">
    <property type="entry name" value="DUF3240"/>
    <property type="match status" value="1"/>
</dbReference>
<gene>
    <name evidence="1" type="ORF">HZA66_10805</name>
</gene>